<feature type="transmembrane region" description="Helical" evidence="1">
    <location>
        <begin position="330"/>
        <end position="349"/>
    </location>
</feature>
<evidence type="ECO:0000313" key="2">
    <source>
        <dbReference type="EMBL" id="MBA8815854.1"/>
    </source>
</evidence>
<evidence type="ECO:0000256" key="1">
    <source>
        <dbReference type="SAM" id="Phobius"/>
    </source>
</evidence>
<keyword evidence="1" id="KW-0472">Membrane</keyword>
<accession>A0A7W3JN71</accession>
<sequence>MSVTVDTSSIYSAETATEELASDANGAIGYLSTHIDSSQQWVKGALMDMLLESHAEYVSAVERGLDATRTCLSSASVALRDVAKRYDLSEEDALELVRDLFKDLDGSVVSEPITGSSPRLNTSAALPSASLVEPQSVMSDSGFAVVWAILAWPDYLSISFWARQLINGAVQLISPGTFGGQDMFDYLAQQLGGDWDRVALAGDAFGNLGDYYQGLSNSVNDVGVDLFSGWSEGDGASTAGEYFAELVSAFASQRTVYEDLDQKYTNAAWTAFGACKAMISAIDALVDAVIAAVMGVESIGSAIAAVFTAGGTAPAAVVTAVIAAVEAFSAAWGIMVTAFSASIAVGAALGSATQEIEFLPLPGA</sequence>
<proteinExistence type="predicted"/>
<dbReference type="Proteomes" id="UP000526083">
    <property type="component" value="Unassembled WGS sequence"/>
</dbReference>
<dbReference type="RefSeq" id="WP_167048967.1">
    <property type="nucleotide sequence ID" value="NZ_JAAOZB010000002.1"/>
</dbReference>
<keyword evidence="1" id="KW-0812">Transmembrane</keyword>
<organism evidence="2 3">
    <name type="scientific">Microbacterium halimionae</name>
    <dbReference type="NCBI Taxonomy" id="1526413"/>
    <lineage>
        <taxon>Bacteria</taxon>
        <taxon>Bacillati</taxon>
        <taxon>Actinomycetota</taxon>
        <taxon>Actinomycetes</taxon>
        <taxon>Micrococcales</taxon>
        <taxon>Microbacteriaceae</taxon>
        <taxon>Microbacterium</taxon>
    </lineage>
</organism>
<dbReference type="AlphaFoldDB" id="A0A7W3JN71"/>
<comment type="caution">
    <text evidence="2">The sequence shown here is derived from an EMBL/GenBank/DDBJ whole genome shotgun (WGS) entry which is preliminary data.</text>
</comment>
<keyword evidence="1" id="KW-1133">Transmembrane helix</keyword>
<feature type="transmembrane region" description="Helical" evidence="1">
    <location>
        <begin position="303"/>
        <end position="324"/>
    </location>
</feature>
<name>A0A7W3JN71_9MICO</name>
<gene>
    <name evidence="2" type="ORF">FHX48_000906</name>
</gene>
<reference evidence="2 3" key="1">
    <citation type="submission" date="2020-07" db="EMBL/GenBank/DDBJ databases">
        <title>Sequencing the genomes of 1000 actinobacteria strains.</title>
        <authorList>
            <person name="Klenk H.-P."/>
        </authorList>
    </citation>
    <scope>NUCLEOTIDE SEQUENCE [LARGE SCALE GENOMIC DNA]</scope>
    <source>
        <strain evidence="2 3">DSM 27576</strain>
    </source>
</reference>
<keyword evidence="3" id="KW-1185">Reference proteome</keyword>
<dbReference type="EMBL" id="JACGWY010000001">
    <property type="protein sequence ID" value="MBA8815854.1"/>
    <property type="molecule type" value="Genomic_DNA"/>
</dbReference>
<evidence type="ECO:0000313" key="3">
    <source>
        <dbReference type="Proteomes" id="UP000526083"/>
    </source>
</evidence>
<protein>
    <submittedName>
        <fullName evidence="2">Uncharacterized protein</fullName>
    </submittedName>
</protein>